<name>A0A642UEP5_DIURU</name>
<protein>
    <recommendedName>
        <fullName evidence="1">CBS domain-containing protein</fullName>
    </recommendedName>
</protein>
<dbReference type="OMA" id="FESETGP"/>
<dbReference type="OrthoDB" id="2536440at2759"/>
<dbReference type="PANTHER" id="PTHR42115">
    <property type="entry name" value="BETA-SYNTHASE (BETA-THIONASE), PUTATIVE (AFU_ORTHOLOGUE AFUA_3G08420)-RELATED"/>
    <property type="match status" value="1"/>
</dbReference>
<dbReference type="Pfam" id="PF00571">
    <property type="entry name" value="CBS"/>
    <property type="match status" value="1"/>
</dbReference>
<dbReference type="AlphaFoldDB" id="A0A642UEP5"/>
<reference evidence="2 3" key="1">
    <citation type="submission" date="2019-07" db="EMBL/GenBank/DDBJ databases">
        <title>Genome assembly of two rare yeast pathogens: Diutina rugosa and Trichomonascus ciferrii.</title>
        <authorList>
            <person name="Mixao V."/>
            <person name="Saus E."/>
            <person name="Hansen A."/>
            <person name="Lass-Flor C."/>
            <person name="Gabaldon T."/>
        </authorList>
    </citation>
    <scope>NUCLEOTIDE SEQUENCE [LARGE SCALE GENOMIC DNA]</scope>
    <source>
        <strain evidence="2 3">CBS 613</strain>
    </source>
</reference>
<dbReference type="GeneID" id="54783754"/>
<dbReference type="InterPro" id="IPR046342">
    <property type="entry name" value="CBS_dom_sf"/>
</dbReference>
<accession>A0A642UEP5</accession>
<dbReference type="Proteomes" id="UP000449547">
    <property type="component" value="Unassembled WGS sequence"/>
</dbReference>
<comment type="caution">
    <text evidence="2">The sequence shown here is derived from an EMBL/GenBank/DDBJ whole genome shotgun (WGS) entry which is preliminary data.</text>
</comment>
<evidence type="ECO:0000259" key="1">
    <source>
        <dbReference type="Pfam" id="PF00571"/>
    </source>
</evidence>
<evidence type="ECO:0000313" key="2">
    <source>
        <dbReference type="EMBL" id="KAA8897672.1"/>
    </source>
</evidence>
<dbReference type="PANTHER" id="PTHR42115:SF1">
    <property type="entry name" value="BETA-SYNTHASE (BETA-THIONASE), PUTATIVE (AFU_ORTHOLOGUE AFUA_3G08420)-RELATED"/>
    <property type="match status" value="1"/>
</dbReference>
<organism evidence="2 3">
    <name type="scientific">Diutina rugosa</name>
    <name type="common">Yeast</name>
    <name type="synonym">Candida rugosa</name>
    <dbReference type="NCBI Taxonomy" id="5481"/>
    <lineage>
        <taxon>Eukaryota</taxon>
        <taxon>Fungi</taxon>
        <taxon>Dikarya</taxon>
        <taxon>Ascomycota</taxon>
        <taxon>Saccharomycotina</taxon>
        <taxon>Pichiomycetes</taxon>
        <taxon>Debaryomycetaceae</taxon>
        <taxon>Diutina</taxon>
    </lineage>
</organism>
<evidence type="ECO:0000313" key="3">
    <source>
        <dbReference type="Proteomes" id="UP000449547"/>
    </source>
</evidence>
<dbReference type="EMBL" id="SWFT01000153">
    <property type="protein sequence ID" value="KAA8897672.1"/>
    <property type="molecule type" value="Genomic_DNA"/>
</dbReference>
<dbReference type="VEuPathDB" id="FungiDB:DIURU_005103"/>
<feature type="domain" description="CBS" evidence="1">
    <location>
        <begin position="10"/>
        <end position="59"/>
    </location>
</feature>
<dbReference type="RefSeq" id="XP_034010100.1">
    <property type="nucleotide sequence ID" value="XM_034158049.1"/>
</dbReference>
<gene>
    <name evidence="2" type="ORF">DIURU_005103</name>
</gene>
<proteinExistence type="predicted"/>
<sequence length="164" mass="18309">MKDYRGATIEDLDIKPAISVNPQTTILQALETAYEGEFTFLPVIHEANKKLLGVLNVDEVEPKKGELVKNHMMWFSQAAKRAYEQQQQPQAKTPRNTKIITPQPSSKTYTVLTPGTPLEELDAFFAQGNPFAIITEAGGKFVYGVATLEDLQLYEKSRPLLGKL</sequence>
<dbReference type="InterPro" id="IPR000644">
    <property type="entry name" value="CBS_dom"/>
</dbReference>
<dbReference type="Gene3D" id="3.10.580.10">
    <property type="entry name" value="CBS-domain"/>
    <property type="match status" value="1"/>
</dbReference>
<keyword evidence="3" id="KW-1185">Reference proteome</keyword>
<dbReference type="SUPFAM" id="SSF54631">
    <property type="entry name" value="CBS-domain pair"/>
    <property type="match status" value="1"/>
</dbReference>